<dbReference type="Proteomes" id="UP000192934">
    <property type="component" value="Chromosome I"/>
</dbReference>
<keyword evidence="4" id="KW-1185">Reference proteome</keyword>
<sequence length="309" mass="32746">MASGFNWRAAIAIAVFAGGAQAQSISSGTYVLDGGSYSIEVINQGDTLLVKEPNRDSPYKRHPDGSWRFYNPNTDANYAIRYIDPATIEAYKPDQPGNVPSRLNRLGGAPAAEAAPAAPAAAPSPSGRTDFGSIADGYMRRALDEPDDVQVWSFCAAAAKKREVSTAAEADAYALKAAESLKLILTDTSRSPCEDVISPTLWSVGGSGDGASAATPLPRPELSDADKARLADLNAKADARAEAGKAEAARFEAAQQAYRDRVAEVKGAEAKFARDQAAYEAEAARVKAAEEAYQRQMEEWRRATGNPGA</sequence>
<evidence type="ECO:0000256" key="2">
    <source>
        <dbReference type="SAM" id="SignalP"/>
    </source>
</evidence>
<dbReference type="OrthoDB" id="7596867at2"/>
<feature type="signal peptide" evidence="2">
    <location>
        <begin position="1"/>
        <end position="22"/>
    </location>
</feature>
<accession>A0A1X7G008</accession>
<feature type="compositionally biased region" description="Low complexity" evidence="1">
    <location>
        <begin position="109"/>
        <end position="123"/>
    </location>
</feature>
<evidence type="ECO:0000313" key="3">
    <source>
        <dbReference type="EMBL" id="SMF61685.1"/>
    </source>
</evidence>
<name>A0A1X7G008_9SPHN</name>
<dbReference type="AlphaFoldDB" id="A0A1X7G008"/>
<gene>
    <name evidence="3" type="ORF">SAMN06295910_0677</name>
</gene>
<feature type="region of interest" description="Disordered" evidence="1">
    <location>
        <begin position="93"/>
        <end position="129"/>
    </location>
</feature>
<dbReference type="RefSeq" id="WP_157123671.1">
    <property type="nucleotide sequence ID" value="NZ_LT840185.1"/>
</dbReference>
<protein>
    <submittedName>
        <fullName evidence="3">Uncharacterized protein</fullName>
    </submittedName>
</protein>
<dbReference type="EMBL" id="LT840185">
    <property type="protein sequence ID" value="SMF61685.1"/>
    <property type="molecule type" value="Genomic_DNA"/>
</dbReference>
<proteinExistence type="predicted"/>
<evidence type="ECO:0000256" key="1">
    <source>
        <dbReference type="SAM" id="MobiDB-lite"/>
    </source>
</evidence>
<organism evidence="3 4">
    <name type="scientific">Allosphingosinicella indica</name>
    <dbReference type="NCBI Taxonomy" id="941907"/>
    <lineage>
        <taxon>Bacteria</taxon>
        <taxon>Pseudomonadati</taxon>
        <taxon>Pseudomonadota</taxon>
        <taxon>Alphaproteobacteria</taxon>
        <taxon>Sphingomonadales</taxon>
        <taxon>Sphingomonadaceae</taxon>
        <taxon>Allosphingosinicella</taxon>
    </lineage>
</organism>
<keyword evidence="2" id="KW-0732">Signal</keyword>
<evidence type="ECO:0000313" key="4">
    <source>
        <dbReference type="Proteomes" id="UP000192934"/>
    </source>
</evidence>
<reference evidence="4" key="1">
    <citation type="submission" date="2017-04" db="EMBL/GenBank/DDBJ databases">
        <authorList>
            <person name="Varghese N."/>
            <person name="Submissions S."/>
        </authorList>
    </citation>
    <scope>NUCLEOTIDE SEQUENCE [LARGE SCALE GENOMIC DNA]</scope>
    <source>
        <strain evidence="4">Dd16</strain>
    </source>
</reference>
<feature type="chain" id="PRO_5012755934" evidence="2">
    <location>
        <begin position="23"/>
        <end position="309"/>
    </location>
</feature>